<dbReference type="SUPFAM" id="SSF48403">
    <property type="entry name" value="Ankyrin repeat"/>
    <property type="match status" value="1"/>
</dbReference>
<dbReference type="EMBL" id="FOQY01000058">
    <property type="protein sequence ID" value="SFL13435.1"/>
    <property type="molecule type" value="Genomic_DNA"/>
</dbReference>
<evidence type="ECO:0000313" key="2">
    <source>
        <dbReference type="Proteomes" id="UP000199111"/>
    </source>
</evidence>
<dbReference type="Proteomes" id="UP000199111">
    <property type="component" value="Unassembled WGS sequence"/>
</dbReference>
<dbReference type="InterPro" id="IPR002110">
    <property type="entry name" value="Ankyrin_rpt"/>
</dbReference>
<organism evidence="1 2">
    <name type="scientific">Streptosporangium canum</name>
    <dbReference type="NCBI Taxonomy" id="324952"/>
    <lineage>
        <taxon>Bacteria</taxon>
        <taxon>Bacillati</taxon>
        <taxon>Actinomycetota</taxon>
        <taxon>Actinomycetes</taxon>
        <taxon>Streptosporangiales</taxon>
        <taxon>Streptosporangiaceae</taxon>
        <taxon>Streptosporangium</taxon>
    </lineage>
</organism>
<accession>A0A1I4F610</accession>
<dbReference type="GeneID" id="96303646"/>
<dbReference type="Gene3D" id="1.25.40.20">
    <property type="entry name" value="Ankyrin repeat-containing domain"/>
    <property type="match status" value="1"/>
</dbReference>
<sequence length="322" mass="34160">MVVNDGSGWLGVAWNAWTDLSLIRARLDAGADPNTGVHFHVRPLHAAAERGSPEVVAELAGRVDDVDAEQEGRTALWTAVFNNRPDNARALVAAGADPWRPMMNGWSPGRLSLATPTPDLFTLPDGEAGLSTAETAAVTEAERLVAVLGEFDHAGFSLACMARLTAAEAVQLLGAVPADDDDVEEIMNDPFSDFDDSLAVVGVTDVPGGCVVSQPWGYIACTPGVAKRLSAETVCYAMCDNPKSGNQGAVARNGVIEEWDTHPGGGNVVGDESAEEILTTYLYQYQAVAYCYASAGLRPTDAGSITGPPDMWLRLPDQDWWT</sequence>
<keyword evidence="2" id="KW-1185">Reference proteome</keyword>
<dbReference type="InterPro" id="IPR036770">
    <property type="entry name" value="Ankyrin_rpt-contain_sf"/>
</dbReference>
<dbReference type="RefSeq" id="WP_093892135.1">
    <property type="nucleotide sequence ID" value="NZ_FOQY01000058.1"/>
</dbReference>
<dbReference type="SMART" id="SM00248">
    <property type="entry name" value="ANK"/>
    <property type="match status" value="2"/>
</dbReference>
<evidence type="ECO:0000313" key="1">
    <source>
        <dbReference type="EMBL" id="SFL13435.1"/>
    </source>
</evidence>
<reference evidence="2" key="1">
    <citation type="submission" date="2016-10" db="EMBL/GenBank/DDBJ databases">
        <authorList>
            <person name="Varghese N."/>
            <person name="Submissions S."/>
        </authorList>
    </citation>
    <scope>NUCLEOTIDE SEQUENCE [LARGE SCALE GENOMIC DNA]</scope>
    <source>
        <strain evidence="2">CGMCC 4.2126</strain>
    </source>
</reference>
<name>A0A1I4F610_9ACTN</name>
<dbReference type="Pfam" id="PF12796">
    <property type="entry name" value="Ank_2"/>
    <property type="match status" value="1"/>
</dbReference>
<gene>
    <name evidence="1" type="ORF">SAMN05216275_15812</name>
</gene>
<dbReference type="AlphaFoldDB" id="A0A1I4F610"/>
<protein>
    <submittedName>
        <fullName evidence="1">Ankyrin repeat-containing protein</fullName>
    </submittedName>
</protein>
<proteinExistence type="predicted"/>